<feature type="non-terminal residue" evidence="7">
    <location>
        <position position="1"/>
    </location>
</feature>
<comment type="similarity">
    <text evidence="1 5">Belongs to the 11S seed storage protein (globulins) family.</text>
</comment>
<protein>
    <recommendedName>
        <fullName evidence="6">Cupin type-1 domain-containing protein</fullName>
    </recommendedName>
</protein>
<feature type="domain" description="Cupin type-1" evidence="6">
    <location>
        <begin position="309"/>
        <end position="458"/>
    </location>
</feature>
<keyword evidence="4 5" id="KW-1015">Disulfide bond</keyword>
<dbReference type="PANTHER" id="PTHR31189">
    <property type="entry name" value="OS03G0336100 PROTEIN-RELATED"/>
    <property type="match status" value="1"/>
</dbReference>
<feature type="signal peptide" evidence="5">
    <location>
        <begin position="1"/>
        <end position="21"/>
    </location>
</feature>
<feature type="chain" id="PRO_5043112910" description="Cupin type-1 domain-containing protein" evidence="5">
    <location>
        <begin position="22"/>
        <end position="577"/>
    </location>
</feature>
<evidence type="ECO:0000259" key="6">
    <source>
        <dbReference type="SMART" id="SM00835"/>
    </source>
</evidence>
<dbReference type="AlphaFoldDB" id="A0AAV6N917"/>
<evidence type="ECO:0000256" key="1">
    <source>
        <dbReference type="ARBA" id="ARBA00007178"/>
    </source>
</evidence>
<evidence type="ECO:0000256" key="3">
    <source>
        <dbReference type="ARBA" id="ARBA00023129"/>
    </source>
</evidence>
<name>A0AAV6N917_9ROSI</name>
<dbReference type="InterPro" id="IPR022379">
    <property type="entry name" value="11S_seedstore_CS"/>
</dbReference>
<dbReference type="InterPro" id="IPR050253">
    <property type="entry name" value="Seed_Storage-Functional"/>
</dbReference>
<sequence>MARSSLFTFLCLAVFINGCLSQIEQQSPWEFQGSEEWQQHRYQSPRACRLENLRAQEPVRRAEAEAGFTEVWDQDNDEFQCAGVNMIRHTIRPKGLLLPGFSNAPKLVFVAQGFGIRGIAIPGCAETYQTDLRRSQSAGSAFRDQHQKIRPFREGDLLVVPAGVSHWMYNRGQSDLVLIVFADTRNVANQIDPYLRKFYLAGRPEQVERGVEEWERSSRKGSSGEKSGNLFSGFADEFLEEAFQIDGGLVRKLKGEDDERDRIVQVDEDFEVLLPEKDEEERSRGRYIESESESENGLEETICTLRLKHNIGRSERADVFNPRGGRISTANYHTLPVLRQVRLSAERGVLYSNAMVAPHYTVNSHSVMYATRGSARVQVVDNFGQSVFDGEVREGQVLMIPQNFVVIKRASDRGFEWIAFKTNDNAITNLLAGRVSQMRMLPLGVLSNMYRISREEAQRLKYGQQEMRVFSPGRQSSEYLRPSPFPKLAYFLHQITTPRSDFSFGLSILCRSFQFLLPSLTGNSRCSNPDSSHSLPDPLPIIAVIFYCSFRRGGYSSFPLGDSCNIVRFRTWVELYS</sequence>
<dbReference type="CDD" id="cd02243">
    <property type="entry name" value="cupin_11S_legumin_C"/>
    <property type="match status" value="1"/>
</dbReference>
<comment type="function">
    <text evidence="5">Seed storage protein.</text>
</comment>
<dbReference type="EMBL" id="JAGKQH010000008">
    <property type="protein sequence ID" value="KAG6593835.1"/>
    <property type="molecule type" value="Genomic_DNA"/>
</dbReference>
<dbReference type="Proteomes" id="UP000685013">
    <property type="component" value="Chromosome 8"/>
</dbReference>
<dbReference type="GO" id="GO:0045735">
    <property type="term" value="F:nutrient reservoir activity"/>
    <property type="evidence" value="ECO:0007669"/>
    <property type="project" value="UniProtKB-KW"/>
</dbReference>
<comment type="caution">
    <text evidence="7">The sequence shown here is derived from an EMBL/GenBank/DDBJ whole genome shotgun (WGS) entry which is preliminary data.</text>
</comment>
<dbReference type="SMART" id="SM00835">
    <property type="entry name" value="Cupin_1"/>
    <property type="match status" value="2"/>
</dbReference>
<keyword evidence="5" id="KW-0732">Signal</keyword>
<dbReference type="PROSITE" id="PS00305">
    <property type="entry name" value="11S_SEED_STORAGE"/>
    <property type="match status" value="1"/>
</dbReference>
<organism evidence="7 8">
    <name type="scientific">Cucurbita argyrosperma subsp. sororia</name>
    <dbReference type="NCBI Taxonomy" id="37648"/>
    <lineage>
        <taxon>Eukaryota</taxon>
        <taxon>Viridiplantae</taxon>
        <taxon>Streptophyta</taxon>
        <taxon>Embryophyta</taxon>
        <taxon>Tracheophyta</taxon>
        <taxon>Spermatophyta</taxon>
        <taxon>Magnoliopsida</taxon>
        <taxon>eudicotyledons</taxon>
        <taxon>Gunneridae</taxon>
        <taxon>Pentapetalae</taxon>
        <taxon>rosids</taxon>
        <taxon>fabids</taxon>
        <taxon>Cucurbitales</taxon>
        <taxon>Cucurbitaceae</taxon>
        <taxon>Cucurbiteae</taxon>
        <taxon>Cucurbita</taxon>
    </lineage>
</organism>
<keyword evidence="8" id="KW-1185">Reference proteome</keyword>
<dbReference type="PRINTS" id="PR00439">
    <property type="entry name" value="11SGLOBULIN"/>
</dbReference>
<dbReference type="InterPro" id="IPR006045">
    <property type="entry name" value="Cupin_1"/>
</dbReference>
<proteinExistence type="inferred from homology"/>
<dbReference type="FunFam" id="2.60.120.10:FF:000073">
    <property type="entry name" value="Glycinin G1"/>
    <property type="match status" value="1"/>
</dbReference>
<keyword evidence="2 5" id="KW-0758">Storage protein</keyword>
<evidence type="ECO:0000256" key="5">
    <source>
        <dbReference type="RuleBase" id="RU003681"/>
    </source>
</evidence>
<keyword evidence="3 5" id="KW-0708">Seed storage protein</keyword>
<evidence type="ECO:0000256" key="2">
    <source>
        <dbReference type="ARBA" id="ARBA00022761"/>
    </source>
</evidence>
<dbReference type="InterPro" id="IPR006044">
    <property type="entry name" value="11S_seedstore_pln"/>
</dbReference>
<dbReference type="CDD" id="cd02242">
    <property type="entry name" value="cupin_11S_legumin_N"/>
    <property type="match status" value="1"/>
</dbReference>
<evidence type="ECO:0000256" key="4">
    <source>
        <dbReference type="ARBA" id="ARBA00023157"/>
    </source>
</evidence>
<evidence type="ECO:0000313" key="8">
    <source>
        <dbReference type="Proteomes" id="UP000685013"/>
    </source>
</evidence>
<gene>
    <name evidence="7" type="ORF">SDJN03_13311</name>
</gene>
<evidence type="ECO:0000313" key="7">
    <source>
        <dbReference type="EMBL" id="KAG6593835.1"/>
    </source>
</evidence>
<reference evidence="7 8" key="1">
    <citation type="journal article" date="2021" name="Hortic Res">
        <title>The domestication of Cucurbita argyrosperma as revealed by the genome of its wild relative.</title>
        <authorList>
            <person name="Barrera-Redondo J."/>
            <person name="Sanchez-de la Vega G."/>
            <person name="Aguirre-Liguori J.A."/>
            <person name="Castellanos-Morales G."/>
            <person name="Gutierrez-Guerrero Y.T."/>
            <person name="Aguirre-Dugua X."/>
            <person name="Aguirre-Planter E."/>
            <person name="Tenaillon M.I."/>
            <person name="Lira-Saade R."/>
            <person name="Eguiarte L.E."/>
        </authorList>
    </citation>
    <scope>NUCLEOTIDE SEQUENCE [LARGE SCALE GENOMIC DNA]</scope>
    <source>
        <strain evidence="7">JBR-2021</strain>
    </source>
</reference>
<dbReference type="Pfam" id="PF00190">
    <property type="entry name" value="Cupin_1"/>
    <property type="match status" value="2"/>
</dbReference>
<feature type="domain" description="Cupin type-1" evidence="6">
    <location>
        <begin position="51"/>
        <end position="251"/>
    </location>
</feature>
<dbReference type="PANTHER" id="PTHR31189:SF48">
    <property type="entry name" value="LEGUMIN B"/>
    <property type="match status" value="1"/>
</dbReference>
<accession>A0AAV6N917</accession>
<comment type="subunit">
    <text evidence="5">Hexamer; each subunit is composed of an acidic and a basic chain derived from a single precursor and linked by a disulfide bond.</text>
</comment>